<dbReference type="SMART" id="SM00028">
    <property type="entry name" value="TPR"/>
    <property type="match status" value="6"/>
</dbReference>
<organism evidence="6">
    <name type="scientific">Laccaria bicolor (strain S238N-H82 / ATCC MYA-4686)</name>
    <name type="common">Bicoloured deceiver</name>
    <name type="synonym">Laccaria laccata var. bicolor</name>
    <dbReference type="NCBI Taxonomy" id="486041"/>
    <lineage>
        <taxon>Eukaryota</taxon>
        <taxon>Fungi</taxon>
        <taxon>Dikarya</taxon>
        <taxon>Basidiomycota</taxon>
        <taxon>Agaricomycotina</taxon>
        <taxon>Agaricomycetes</taxon>
        <taxon>Agaricomycetidae</taxon>
        <taxon>Agaricales</taxon>
        <taxon>Agaricineae</taxon>
        <taxon>Hydnangiaceae</taxon>
        <taxon>Laccaria</taxon>
    </lineage>
</organism>
<feature type="compositionally biased region" description="Polar residues" evidence="3">
    <location>
        <begin position="39"/>
        <end position="49"/>
    </location>
</feature>
<feature type="compositionally biased region" description="Polar residues" evidence="3">
    <location>
        <begin position="7"/>
        <end position="17"/>
    </location>
</feature>
<dbReference type="Pfam" id="PF12770">
    <property type="entry name" value="CHAT"/>
    <property type="match status" value="1"/>
</dbReference>
<dbReference type="EMBL" id="DS547115">
    <property type="protein sequence ID" value="EDR05051.1"/>
    <property type="molecule type" value="Genomic_DNA"/>
</dbReference>
<evidence type="ECO:0000313" key="6">
    <source>
        <dbReference type="Proteomes" id="UP000001194"/>
    </source>
</evidence>
<evidence type="ECO:0000256" key="1">
    <source>
        <dbReference type="ARBA" id="ARBA00022737"/>
    </source>
</evidence>
<dbReference type="SUPFAM" id="SSF81901">
    <property type="entry name" value="HCP-like"/>
    <property type="match status" value="1"/>
</dbReference>
<dbReference type="KEGG" id="lbc:LACBIDRAFT_391078"/>
<dbReference type="InterPro" id="IPR006597">
    <property type="entry name" value="Sel1-like"/>
</dbReference>
<keyword evidence="1" id="KW-0677">Repeat</keyword>
<feature type="domain" description="CHAT" evidence="4">
    <location>
        <begin position="1289"/>
        <end position="1569"/>
    </location>
</feature>
<dbReference type="Proteomes" id="UP000001194">
    <property type="component" value="Unassembled WGS sequence"/>
</dbReference>
<dbReference type="SUPFAM" id="SSF48452">
    <property type="entry name" value="TPR-like"/>
    <property type="match status" value="1"/>
</dbReference>
<keyword evidence="6" id="KW-1185">Reference proteome</keyword>
<dbReference type="InterPro" id="IPR019734">
    <property type="entry name" value="TPR_rpt"/>
</dbReference>
<dbReference type="OrthoDB" id="3261813at2759"/>
<protein>
    <submittedName>
        <fullName evidence="5">Tetratricopeptide repeat-containing protein</fullName>
    </submittedName>
</protein>
<evidence type="ECO:0000313" key="5">
    <source>
        <dbReference type="EMBL" id="EDR05051.1"/>
    </source>
</evidence>
<dbReference type="InterPro" id="IPR024983">
    <property type="entry name" value="CHAT_dom"/>
</dbReference>
<evidence type="ECO:0000256" key="2">
    <source>
        <dbReference type="ARBA" id="ARBA00022803"/>
    </source>
</evidence>
<dbReference type="GeneID" id="6079936"/>
<reference evidence="5 6" key="1">
    <citation type="journal article" date="2008" name="Nature">
        <title>The genome of Laccaria bicolor provides insights into mycorrhizal symbiosis.</title>
        <authorList>
            <person name="Martin F."/>
            <person name="Aerts A."/>
            <person name="Ahren D."/>
            <person name="Brun A."/>
            <person name="Danchin E.G.J."/>
            <person name="Duchaussoy F."/>
            <person name="Gibon J."/>
            <person name="Kohler A."/>
            <person name="Lindquist E."/>
            <person name="Pereda V."/>
            <person name="Salamov A."/>
            <person name="Shapiro H.J."/>
            <person name="Wuyts J."/>
            <person name="Blaudez D."/>
            <person name="Buee M."/>
            <person name="Brokstein P."/>
            <person name="Canbaeck B."/>
            <person name="Cohen D."/>
            <person name="Courty P.E."/>
            <person name="Coutinho P.M."/>
            <person name="Delaruelle C."/>
            <person name="Detter J.C."/>
            <person name="Deveau A."/>
            <person name="DiFazio S."/>
            <person name="Duplessis S."/>
            <person name="Fraissinet-Tachet L."/>
            <person name="Lucic E."/>
            <person name="Frey-Klett P."/>
            <person name="Fourrey C."/>
            <person name="Feussner I."/>
            <person name="Gay G."/>
            <person name="Grimwood J."/>
            <person name="Hoegger P.J."/>
            <person name="Jain P."/>
            <person name="Kilaru S."/>
            <person name="Labbe J."/>
            <person name="Lin Y.C."/>
            <person name="Legue V."/>
            <person name="Le Tacon F."/>
            <person name="Marmeisse R."/>
            <person name="Melayah D."/>
            <person name="Montanini B."/>
            <person name="Muratet M."/>
            <person name="Nehls U."/>
            <person name="Niculita-Hirzel H."/>
            <person name="Oudot-Le Secq M.P."/>
            <person name="Peter M."/>
            <person name="Quesneville H."/>
            <person name="Rajashekar B."/>
            <person name="Reich M."/>
            <person name="Rouhier N."/>
            <person name="Schmutz J."/>
            <person name="Yin T."/>
            <person name="Chalot M."/>
            <person name="Henrissat B."/>
            <person name="Kuees U."/>
            <person name="Lucas S."/>
            <person name="Van de Peer Y."/>
            <person name="Podila G.K."/>
            <person name="Polle A."/>
            <person name="Pukkila P.J."/>
            <person name="Richardson P.M."/>
            <person name="Rouze P."/>
            <person name="Sanders I.R."/>
            <person name="Stajich J.E."/>
            <person name="Tunlid A."/>
            <person name="Tuskan G."/>
            <person name="Grigoriev I.V."/>
        </authorList>
    </citation>
    <scope>NUCLEOTIDE SEQUENCE [LARGE SCALE GENOMIC DNA]</scope>
    <source>
        <strain evidence="6">S238N-H82 / ATCC MYA-4686</strain>
    </source>
</reference>
<evidence type="ECO:0000259" key="4">
    <source>
        <dbReference type="Pfam" id="PF12770"/>
    </source>
</evidence>
<dbReference type="InParanoid" id="B0DKE1"/>
<sequence length="1570" mass="174104">MPESKLPSVSYNKSDAPSIQELGSHIVGARIPGGESNRNEASAQESPQLVTDISPAGRTTHIDRNTIATDEFIDDGEDDVSGMINLAVLLMAECKAGLSLSELNNVVFLFRQVVDSRPATHPLHPAAKRNLASALGIRFMYTNQRHDLMESLTLRNEIVQGGILNQGASSETNTTIRLEDETDTEDTLELVKGLLTDFLKSTSLHILNTIVFLIQQALTQLSAASTSRFIALTTMVDALYARFNHSYDLTDLKEAISSLKDASKCCTDQEWQESDINFWIRGLLATRFDLMGDICDLQMASGGTIRGMKAILGSLEFASELCKQFTRERMAELPQKSKKYPVLINNFASALWTRFREGGQQCDLNEVISLLRQGFKLPLPPPSDQSNLLNNLANALSTQFEQGGQQSDLDEAISLYRQALELRLPPHPNRSNSLNNLANALLTQFQQGGQQSDLDEAISLYRQALELQLLPHSLRSSSLQNLANVLSTRFEQGGQQSDLDEAISLHRQALELRPPSQPDRSSSLNNLANALLTRFQQEGQQSDLDEAIALHRQALELRPPSQPGRSSLLNNLASVLWIQFQQGGQQSDLDEAISLHRQALELFLPPHPLRSSSLKNLANALLTRFEQGGQQSDLDEAISLHRQALELRPPPHPFDPAHSTILQMHCQPDFSKKVSKVILMKPFLCTGKLLSSDLYPILVDPAHSTILQMHCQPDFSKKQEGQQSDLDEAIALHRQALELHLHPIPFDPAHSTILLLCCQPDLSKEVSKVILMKPFLCTGKLSSSSFYPIPLRSSSLKNLANVLSTRFEQGGQQSDLDEAISLHRQALELRLPSNPLRSSSLQNLANVLSTRFEQGGQQSDLDEAISLHRQALELFLLPQPDRSSSLNNLASALLTRFKQGGQQSDLNEAISLHRQALELRAPPHPYRSSSLNNLAHALSTLFEQEGQQSDLNEAISLHRQALELQPPPHPLQSSSLSSLASALSTRFEQGGQKGDLDEAMSLFLTATQYHLQSPSNRLRISRKWIYYADRHQHSSAIDAYEASIQALPQVAALSFDVASRQDALTAGSDGLARDAARCAIQSGCIEKAIELLEAGRSIFWSQVLSLRSPFDQLNKIAPELAHKLQDIATQLEIGSHRDVFSDILDNKKKLSIDLEAARLNRLNEEWDQYIHEVRKFSGFEDFLCPSHISSLKAAASEHPVVILIANDDESHCLIMTSTIIHHIPLPNLGTPMLKALAHIIQIAGSQSPISRSFIDQTQDIIIKLLGEERAGRVSSNTHLGSSDDMFKYVLRMLWDELVKPVIDFLDIKKSDEMTVLQWCPTGHFTFLPIHAAGCYDDELAIDCAPDYFISSYTPTIGALLALDSVPTTQSFQMMVVIESKGLPSTRRELETIRRHVSCEALIELGVSEVPARVEAVASYLSNVSIVHFSCHGKQDPWNPLDSWLKLDDGLLRISRIMKEKMPNGSLAFLCACETARGDQNLPDEAMSIGASLIFCGFQRVVATMWKMMDKDGPTIVDTFYQEIFCGSPDGKPALKPDMTKSALALHLAVKKLRSQGVSFHRWVPFIHMGK</sequence>
<gene>
    <name evidence="5" type="ORF">LACBIDRAFT_391078</name>
</gene>
<feature type="region of interest" description="Disordered" evidence="3">
    <location>
        <begin position="1"/>
        <end position="49"/>
    </location>
</feature>
<proteinExistence type="predicted"/>
<dbReference type="PANTHER" id="PTHR45641:SF19">
    <property type="entry name" value="NEPHROCYSTIN-3"/>
    <property type="match status" value="1"/>
</dbReference>
<keyword evidence="2" id="KW-0802">TPR repeat</keyword>
<dbReference type="HOGENOM" id="CLU_001305_0_3_1"/>
<name>B0DKE1_LACBS</name>
<evidence type="ECO:0000256" key="3">
    <source>
        <dbReference type="SAM" id="MobiDB-lite"/>
    </source>
</evidence>
<dbReference type="Pfam" id="PF13432">
    <property type="entry name" value="TPR_16"/>
    <property type="match status" value="1"/>
</dbReference>
<dbReference type="Pfam" id="PF13374">
    <property type="entry name" value="TPR_10"/>
    <property type="match status" value="1"/>
</dbReference>
<dbReference type="Gene3D" id="1.25.40.10">
    <property type="entry name" value="Tetratricopeptide repeat domain"/>
    <property type="match status" value="4"/>
</dbReference>
<dbReference type="PANTHER" id="PTHR45641">
    <property type="entry name" value="TETRATRICOPEPTIDE REPEAT PROTEIN (AFU_ORTHOLOGUE AFUA_6G03870)"/>
    <property type="match status" value="1"/>
</dbReference>
<dbReference type="SMART" id="SM00671">
    <property type="entry name" value="SEL1"/>
    <property type="match status" value="8"/>
</dbReference>
<dbReference type="InterPro" id="IPR011990">
    <property type="entry name" value="TPR-like_helical_dom_sf"/>
</dbReference>
<accession>B0DKE1</accession>
<dbReference type="RefSeq" id="XP_001884441.1">
    <property type="nucleotide sequence ID" value="XM_001884406.1"/>
</dbReference>